<dbReference type="InterPro" id="IPR050131">
    <property type="entry name" value="Peptidase_S8_subtilisin-like"/>
</dbReference>
<reference evidence="9 10" key="1">
    <citation type="submission" date="2019-11" db="EMBL/GenBank/DDBJ databases">
        <authorList>
            <person name="Li X.-J."/>
            <person name="Feng X.-M."/>
        </authorList>
    </citation>
    <scope>NUCLEOTIDE SEQUENCE [LARGE SCALE GENOMIC DNA]</scope>
    <source>
        <strain evidence="9 10">XMNu-373</strain>
    </source>
</reference>
<accession>A0A7K3M625</accession>
<comment type="caution">
    <text evidence="9">The sequence shown here is derived from an EMBL/GenBank/DDBJ whole genome shotgun (WGS) entry which is preliminary data.</text>
</comment>
<dbReference type="GO" id="GO:0006508">
    <property type="term" value="P:proteolysis"/>
    <property type="evidence" value="ECO:0007669"/>
    <property type="project" value="UniProtKB-KW"/>
</dbReference>
<feature type="active site" description="Charge relay system" evidence="5 6">
    <location>
        <position position="455"/>
    </location>
</feature>
<evidence type="ECO:0000256" key="2">
    <source>
        <dbReference type="ARBA" id="ARBA00022670"/>
    </source>
</evidence>
<dbReference type="Gene3D" id="3.50.30.30">
    <property type="match status" value="1"/>
</dbReference>
<dbReference type="InterPro" id="IPR046450">
    <property type="entry name" value="PA_dom_sf"/>
</dbReference>
<dbReference type="PRINTS" id="PR00723">
    <property type="entry name" value="SUBTILISIN"/>
</dbReference>
<dbReference type="Pfam" id="PF00082">
    <property type="entry name" value="Peptidase_S8"/>
    <property type="match status" value="1"/>
</dbReference>
<dbReference type="CDD" id="cd07487">
    <property type="entry name" value="Peptidases_S8_1"/>
    <property type="match status" value="1"/>
</dbReference>
<dbReference type="GO" id="GO:0004252">
    <property type="term" value="F:serine-type endopeptidase activity"/>
    <property type="evidence" value="ECO:0007669"/>
    <property type="project" value="UniProtKB-UniRule"/>
</dbReference>
<dbReference type="RefSeq" id="WP_222851426.1">
    <property type="nucleotide sequence ID" value="NZ_WLZY01000005.1"/>
</dbReference>
<proteinExistence type="inferred from homology"/>
<dbReference type="Gene3D" id="3.40.50.200">
    <property type="entry name" value="Peptidase S8/S53 domain"/>
    <property type="match status" value="1"/>
</dbReference>
<protein>
    <submittedName>
        <fullName evidence="9">S8 family serine peptidase</fullName>
    </submittedName>
</protein>
<evidence type="ECO:0000256" key="7">
    <source>
        <dbReference type="RuleBase" id="RU003355"/>
    </source>
</evidence>
<dbReference type="AlphaFoldDB" id="A0A7K3M625"/>
<evidence type="ECO:0000256" key="3">
    <source>
        <dbReference type="ARBA" id="ARBA00022801"/>
    </source>
</evidence>
<dbReference type="PANTHER" id="PTHR43806:SF65">
    <property type="entry name" value="SERINE PROTEASE APRX"/>
    <property type="match status" value="1"/>
</dbReference>
<gene>
    <name evidence="9" type="ORF">F7O44_16500</name>
</gene>
<dbReference type="Proteomes" id="UP000460435">
    <property type="component" value="Unassembled WGS sequence"/>
</dbReference>
<evidence type="ECO:0000256" key="4">
    <source>
        <dbReference type="ARBA" id="ARBA00022825"/>
    </source>
</evidence>
<feature type="active site" description="Charge relay system" evidence="5 6">
    <location>
        <position position="247"/>
    </location>
</feature>
<dbReference type="InterPro" id="IPR023828">
    <property type="entry name" value="Peptidase_S8_Ser-AS"/>
</dbReference>
<keyword evidence="3 6" id="KW-0378">Hydrolase</keyword>
<dbReference type="PROSITE" id="PS00138">
    <property type="entry name" value="SUBTILASE_SER"/>
    <property type="match status" value="1"/>
</dbReference>
<dbReference type="InterPro" id="IPR000209">
    <property type="entry name" value="Peptidase_S8/S53_dom"/>
</dbReference>
<evidence type="ECO:0000256" key="5">
    <source>
        <dbReference type="PIRSR" id="PIRSR615500-1"/>
    </source>
</evidence>
<comment type="similarity">
    <text evidence="1 6 7">Belongs to the peptidase S8 family.</text>
</comment>
<dbReference type="InterPro" id="IPR015500">
    <property type="entry name" value="Peptidase_S8_subtilisin-rel"/>
</dbReference>
<dbReference type="SUPFAM" id="SSF52025">
    <property type="entry name" value="PA domain"/>
    <property type="match status" value="1"/>
</dbReference>
<dbReference type="PROSITE" id="PS00136">
    <property type="entry name" value="SUBTILASE_ASP"/>
    <property type="match status" value="1"/>
</dbReference>
<evidence type="ECO:0000313" key="9">
    <source>
        <dbReference type="EMBL" id="NDL58670.1"/>
    </source>
</evidence>
<evidence type="ECO:0000313" key="10">
    <source>
        <dbReference type="Proteomes" id="UP000460435"/>
    </source>
</evidence>
<keyword evidence="10" id="KW-1185">Reference proteome</keyword>
<organism evidence="9 10">
    <name type="scientific">Phytoactinopolyspora mesophila</name>
    <dbReference type="NCBI Taxonomy" id="2650750"/>
    <lineage>
        <taxon>Bacteria</taxon>
        <taxon>Bacillati</taxon>
        <taxon>Actinomycetota</taxon>
        <taxon>Actinomycetes</taxon>
        <taxon>Jiangellales</taxon>
        <taxon>Jiangellaceae</taxon>
        <taxon>Phytoactinopolyspora</taxon>
    </lineage>
</organism>
<feature type="active site" description="Charge relay system" evidence="5 6">
    <location>
        <position position="279"/>
    </location>
</feature>
<dbReference type="InterPro" id="IPR036852">
    <property type="entry name" value="Peptidase_S8/S53_dom_sf"/>
</dbReference>
<dbReference type="PROSITE" id="PS51892">
    <property type="entry name" value="SUBTILASE"/>
    <property type="match status" value="1"/>
</dbReference>
<feature type="domain" description="Peptidase S8/S53" evidence="8">
    <location>
        <begin position="238"/>
        <end position="493"/>
    </location>
</feature>
<evidence type="ECO:0000256" key="1">
    <source>
        <dbReference type="ARBA" id="ARBA00011073"/>
    </source>
</evidence>
<name>A0A7K3M625_9ACTN</name>
<keyword evidence="2 6" id="KW-0645">Protease</keyword>
<evidence type="ECO:0000256" key="6">
    <source>
        <dbReference type="PROSITE-ProRule" id="PRU01240"/>
    </source>
</evidence>
<dbReference type="PANTHER" id="PTHR43806">
    <property type="entry name" value="PEPTIDASE S8"/>
    <property type="match status" value="1"/>
</dbReference>
<dbReference type="InterPro" id="IPR023827">
    <property type="entry name" value="Peptidase_S8_Asp-AS"/>
</dbReference>
<evidence type="ECO:0000259" key="8">
    <source>
        <dbReference type="Pfam" id="PF00082"/>
    </source>
</evidence>
<dbReference type="EMBL" id="WLZY01000005">
    <property type="protein sequence ID" value="NDL58670.1"/>
    <property type="molecule type" value="Genomic_DNA"/>
</dbReference>
<keyword evidence="4 6" id="KW-0720">Serine protease</keyword>
<dbReference type="SUPFAM" id="SSF52743">
    <property type="entry name" value="Subtilisin-like"/>
    <property type="match status" value="1"/>
</dbReference>
<sequence length="1266" mass="136210">MLPLSRLRHVVAGFVLITLAATTGISVSTATSPGHHPPFALGSTSGDGIPRGVSHTVMLVTGDVVRVERAGAGRQVVTVEPAEGRELIDFHQLELDGELFVIPHVAIPYLDGDQLDQALFNVDQLIEQGYHDEAMDTLPLIVRYGDAAAPFGDDTTDVLASAEHELSLESVDAHAISVDKRDAAAFWDSVDNRDDADVSATLDHDIEMIWLDAKVEPALEHSVEQIGAPAAWEHELDGTGITVAVLDTGIDTEHPDLAGKISDERDFTGSGSTNDLIGHGTHVAATIAGSGAASDGLRTGVAPGAELLNGKVLDDGGTGLSSWIIEGMEWAVAAGADIVNLSLGGGPTDGTDPMSLALNALTEETGALFVVAAGNSGPASTTVGTPGSADAALTVGAVDRDESLARFSSRGPRLGDLAIKPEITAPGVGITAARAAGTSMGSPVDEFYTAANGTSMATPHVAGAAAILAQRHAGWTADELKDALVSTSVAAAEYTADEQGGGRVDVARAVGPGLYASGMVHLGTFTEDDDEHTRTDVVYTNTTDTDVDLELDLTLTTAGGDEPGENAVSLEQRHLRVPAGSTASVEVVVAPDVLERGRYSGRLTARAGHTEVGSVISLLKEPPMHTVTFSVTDPDGRPGTALPLAVYGDDPRFDMVTDLWQPGQTITREFGEGSYYVFANMDHWDDEYGESAHVVVLPELEITEDMDVVLDARDAVEVEIETPKPAEQTGIYSYYAYRDIGSRTVGNAVMKFPHTERLFVTPTEAVSGGFEFNSRWQLRAPMLTAEVVGRPRQELDLYYYSPSIALEGTTTLPVVHVGEGTPEDYAGVDVRDAMALVTPSGDPDFNALTEVAADAGAAMAAFVPPGTYSWFSEWQPGDYRLPAMSTFVPPRQAGPLLELLAERDVKVRLTGMIDSPYLYDVMQVSEGRIPERVRHVVDRDTSATVINRYHGTGGDEWVKEQRFGWREWMGSVINQTERHLRSPHVREETVSSGGTLWQHRVRHDSPWLSGIPVQGGMTHLPRTYESGERLNTDWHQAVVRPAIPRAVDGLTSYREGDVLTIRIPEFADSSSDHYGFAEDADEAWGDEVTARLYQDEELIFEGIGAWGDYLVAAGPARYRLDLDVERDQPEWEFSPRTSTTWTFTSARPAQPEEPLPLIQIDYDVPTDVRNQAPAGRVVHLGLTARHQDGLGELDVVRMSVRTSYDDGTTWEDVRLLDDGAGEYRALVRHPPLRATDGYVWLQVEAEDDAGNIVKQTIERAYGLGGR</sequence>